<dbReference type="RefSeq" id="WP_344165014.1">
    <property type="nucleotide sequence ID" value="NZ_BAAANF010000031.1"/>
</dbReference>
<evidence type="ECO:0000313" key="2">
    <source>
        <dbReference type="Proteomes" id="UP001500280"/>
    </source>
</evidence>
<dbReference type="Proteomes" id="UP001500280">
    <property type="component" value="Unassembled WGS sequence"/>
</dbReference>
<dbReference type="EMBL" id="BAAANF010000031">
    <property type="protein sequence ID" value="GAA1719441.1"/>
    <property type="molecule type" value="Genomic_DNA"/>
</dbReference>
<proteinExistence type="predicted"/>
<accession>A0ABN2J789</accession>
<dbReference type="InterPro" id="IPR016181">
    <property type="entry name" value="Acyl_CoA_acyltransferase"/>
</dbReference>
<keyword evidence="2" id="KW-1185">Reference proteome</keyword>
<gene>
    <name evidence="1" type="ORF">GCM10009745_80560</name>
</gene>
<dbReference type="Gene3D" id="3.40.630.30">
    <property type="match status" value="1"/>
</dbReference>
<comment type="caution">
    <text evidence="1">The sequence shown here is derived from an EMBL/GenBank/DDBJ whole genome shotgun (WGS) entry which is preliminary data.</text>
</comment>
<reference evidence="1 2" key="1">
    <citation type="journal article" date="2019" name="Int. J. Syst. Evol. Microbiol.">
        <title>The Global Catalogue of Microorganisms (GCM) 10K type strain sequencing project: providing services to taxonomists for standard genome sequencing and annotation.</title>
        <authorList>
            <consortium name="The Broad Institute Genomics Platform"/>
            <consortium name="The Broad Institute Genome Sequencing Center for Infectious Disease"/>
            <person name="Wu L."/>
            <person name="Ma J."/>
        </authorList>
    </citation>
    <scope>NUCLEOTIDE SEQUENCE [LARGE SCALE GENOMIC DNA]</scope>
    <source>
        <strain evidence="1 2">JCM 14307</strain>
    </source>
</reference>
<name>A0ABN2J789_9ACTN</name>
<organism evidence="1 2">
    <name type="scientific">Kribbella yunnanensis</name>
    <dbReference type="NCBI Taxonomy" id="190194"/>
    <lineage>
        <taxon>Bacteria</taxon>
        <taxon>Bacillati</taxon>
        <taxon>Actinomycetota</taxon>
        <taxon>Actinomycetes</taxon>
        <taxon>Propionibacteriales</taxon>
        <taxon>Kribbellaceae</taxon>
        <taxon>Kribbella</taxon>
    </lineage>
</organism>
<evidence type="ECO:0008006" key="3">
    <source>
        <dbReference type="Google" id="ProtNLM"/>
    </source>
</evidence>
<dbReference type="SUPFAM" id="SSF55729">
    <property type="entry name" value="Acyl-CoA N-acyltransferases (Nat)"/>
    <property type="match status" value="1"/>
</dbReference>
<protein>
    <recommendedName>
        <fullName evidence="3">N-acetyltransferase</fullName>
    </recommendedName>
</protein>
<evidence type="ECO:0000313" key="1">
    <source>
        <dbReference type="EMBL" id="GAA1719441.1"/>
    </source>
</evidence>
<sequence>MSEIVITTLAERPDVAEYLGNNWKVWPRFMLEDLVAAALIGQVTQNFADQCLVATQDGELVAHARSIPFAFGSDDRTELPSRGWDQVLQWGIEDHRRGREANVSSALEIMIKPTHLGGGLSYKMLGAMRDAVKAKGHRALYAPVRPNGKADAHLPMSQYAALTRDDGLPVDPWLRVHVRAGGKIIKVAPTSMVVTASLAEWREWTGLPFDSTGDVVVPGALVPVVADVDHDRASYVEPNVWVRHDV</sequence>